<dbReference type="Gene3D" id="3.20.20.80">
    <property type="entry name" value="Glycosidases"/>
    <property type="match status" value="1"/>
</dbReference>
<feature type="domain" description="Glycoside hydrolase family 2 catalytic" evidence="5">
    <location>
        <begin position="348"/>
        <end position="628"/>
    </location>
</feature>
<dbReference type="InterPro" id="IPR006103">
    <property type="entry name" value="Glyco_hydro_2_cat"/>
</dbReference>
<evidence type="ECO:0000259" key="6">
    <source>
        <dbReference type="Pfam" id="PF02837"/>
    </source>
</evidence>
<dbReference type="AlphaFoldDB" id="A0A060LXB3"/>
<dbReference type="Gene3D" id="2.60.40.10">
    <property type="entry name" value="Immunoglobulins"/>
    <property type="match status" value="1"/>
</dbReference>
<keyword evidence="2 7" id="KW-0378">Hydrolase</keyword>
<dbReference type="Gene3D" id="2.60.120.260">
    <property type="entry name" value="Galactose-binding domain-like"/>
    <property type="match status" value="1"/>
</dbReference>
<dbReference type="GO" id="GO:0004553">
    <property type="term" value="F:hydrolase activity, hydrolyzing O-glycosyl compounds"/>
    <property type="evidence" value="ECO:0007669"/>
    <property type="project" value="InterPro"/>
</dbReference>
<accession>A0A060LXB3</accession>
<dbReference type="EMBL" id="CP003923">
    <property type="protein sequence ID" value="AIC92923.1"/>
    <property type="molecule type" value="Genomic_DNA"/>
</dbReference>
<dbReference type="GO" id="GO:0005975">
    <property type="term" value="P:carbohydrate metabolic process"/>
    <property type="evidence" value="ECO:0007669"/>
    <property type="project" value="InterPro"/>
</dbReference>
<dbReference type="InterPro" id="IPR008979">
    <property type="entry name" value="Galactose-bd-like_sf"/>
</dbReference>
<evidence type="ECO:0000256" key="3">
    <source>
        <dbReference type="ARBA" id="ARBA00023295"/>
    </source>
</evidence>
<dbReference type="KEGG" id="ble:BleG1_0315"/>
<keyword evidence="8" id="KW-1185">Reference proteome</keyword>
<dbReference type="SUPFAM" id="SSF49785">
    <property type="entry name" value="Galactose-binding domain-like"/>
    <property type="match status" value="1"/>
</dbReference>
<dbReference type="SUPFAM" id="SSF51445">
    <property type="entry name" value="(Trans)glycosidases"/>
    <property type="match status" value="1"/>
</dbReference>
<evidence type="ECO:0000313" key="8">
    <source>
        <dbReference type="Proteomes" id="UP000027142"/>
    </source>
</evidence>
<dbReference type="PRINTS" id="PR00132">
    <property type="entry name" value="GLHYDRLASE2"/>
</dbReference>
<dbReference type="InterPro" id="IPR017853">
    <property type="entry name" value="GH"/>
</dbReference>
<keyword evidence="3" id="KW-0326">Glycosidase</keyword>
<evidence type="ECO:0000259" key="5">
    <source>
        <dbReference type="Pfam" id="PF02836"/>
    </source>
</evidence>
<sequence length="764" mass="88075">MNQQYIEGTVTSTLSFKDQIPYQSNMVYPSFDPQDRVTFSLAGEWKKLRFRADHNWSMHARTKDWIAKTEQDGFTSCSYNDESWETKTLPAPENHLTGKEEVHAAETYEDGVWYRKTIHWPEAYAEQVVTLKCLGVSYISDFWINESYVGYHEGGFTPFAFDVSALLKPGENLIAVRIDNPPWTTRLDTVPAVNNDFFNYTGIIQDLYLEVVPSLYISRVDVVPLTLQGKLQMDYVLENRSSESVTAFIKPRFFTTDFQSPNWLKSPKAKSICEEEVPVPTAQGTTVTLASGESKKIKEMATIPHPQIWSIREPHLYVLGLQLYHDDALIDSFYTQFGFRTLATDGPRIKLNDQSVFFAGVARHEEWPEYGRTASWRRIVDDVTILSSLHVNLVRTAHYPNHIETFIALDRFGLPSMAEIPLWQFETAHFEAQERRGISYQMWREMIFSSYNRPSIAMWSTQNESKDVTLRKQYNEALVHETKTNYPDGRLLTQSSAADQPGFYDPTMEPLDVAGWTMYFGIFHGSTPYEGTKHFIEQAHQAWPDKPIMNTEYGIWSNADRSYIEKQVEIYQDVQLALLEKATVTPGGEHNPNGYVATIDYWTAFDWYVNHNQFYQTMGIFHMDRLAKKPLYDHFVHDHQRLLQQTNGFASKEGIPSKPLPVTIEQTNDVQQTLRLQEKEDLTSANYLIVHVSHFSQSDPVTIHLHGDENESSFTTYTLEEYTVIPLWRFDSDVRKGVQFISITHTKGQSITIEGLYRSHTGTL</sequence>
<reference evidence="7 8" key="1">
    <citation type="journal article" date="2014" name="Gene">
        <title>A comparative genomic analysis of the alkalitolerant soil bacterium Bacillus lehensis G1.</title>
        <authorList>
            <person name="Noor Y.M."/>
            <person name="Samsulrizal N.H."/>
            <person name="Jema'on N.A."/>
            <person name="Low K.O."/>
            <person name="Ramli A.N."/>
            <person name="Alias N.I."/>
            <person name="Damis S.I."/>
            <person name="Fuzi S.F."/>
            <person name="Isa M.N."/>
            <person name="Murad A.M."/>
            <person name="Raih M.F."/>
            <person name="Bakar F.D."/>
            <person name="Najimudin N."/>
            <person name="Mahadi N.M."/>
            <person name="Illias R.M."/>
        </authorList>
    </citation>
    <scope>NUCLEOTIDE SEQUENCE [LARGE SCALE GENOMIC DNA]</scope>
    <source>
        <strain evidence="7 8">G1</strain>
    </source>
</reference>
<dbReference type="Pfam" id="PF00703">
    <property type="entry name" value="Glyco_hydro_2"/>
    <property type="match status" value="1"/>
</dbReference>
<dbReference type="STRING" id="1246626.BleG1_0315"/>
<dbReference type="Pfam" id="PF02836">
    <property type="entry name" value="Glyco_hydro_2_C"/>
    <property type="match status" value="1"/>
</dbReference>
<organism evidence="7 8">
    <name type="scientific">Shouchella lehensis G1</name>
    <dbReference type="NCBI Taxonomy" id="1246626"/>
    <lineage>
        <taxon>Bacteria</taxon>
        <taxon>Bacillati</taxon>
        <taxon>Bacillota</taxon>
        <taxon>Bacilli</taxon>
        <taxon>Bacillales</taxon>
        <taxon>Bacillaceae</taxon>
        <taxon>Shouchella</taxon>
    </lineage>
</organism>
<dbReference type="Proteomes" id="UP000027142">
    <property type="component" value="Chromosome"/>
</dbReference>
<dbReference type="PATRIC" id="fig|1246626.3.peg.303"/>
<dbReference type="InterPro" id="IPR006101">
    <property type="entry name" value="Glyco_hydro_2"/>
</dbReference>
<feature type="domain" description="Glycosyl hydrolases family 2 sugar binding" evidence="6">
    <location>
        <begin position="105"/>
        <end position="210"/>
    </location>
</feature>
<dbReference type="InterPro" id="IPR006104">
    <property type="entry name" value="Glyco_hydro_2_N"/>
</dbReference>
<feature type="domain" description="Glycoside hydrolase family 2 immunoglobulin-like beta-sandwich" evidence="4">
    <location>
        <begin position="282"/>
        <end position="340"/>
    </location>
</feature>
<evidence type="ECO:0000256" key="1">
    <source>
        <dbReference type="ARBA" id="ARBA00007401"/>
    </source>
</evidence>
<dbReference type="SUPFAM" id="SSF49303">
    <property type="entry name" value="beta-Galactosidase/glucuronidase domain"/>
    <property type="match status" value="1"/>
</dbReference>
<dbReference type="PANTHER" id="PTHR42732:SF1">
    <property type="entry name" value="BETA-MANNOSIDASE"/>
    <property type="match status" value="1"/>
</dbReference>
<evidence type="ECO:0000256" key="2">
    <source>
        <dbReference type="ARBA" id="ARBA00022801"/>
    </source>
</evidence>
<dbReference type="RefSeq" id="WP_051667238.1">
    <property type="nucleotide sequence ID" value="NZ_CP003923.1"/>
</dbReference>
<dbReference type="Pfam" id="PF02837">
    <property type="entry name" value="Glyco_hydro_2_N"/>
    <property type="match status" value="1"/>
</dbReference>
<dbReference type="InterPro" id="IPR051913">
    <property type="entry name" value="GH2_Domain-Containing"/>
</dbReference>
<dbReference type="InterPro" id="IPR013783">
    <property type="entry name" value="Ig-like_fold"/>
</dbReference>
<proteinExistence type="inferred from homology"/>
<dbReference type="InterPro" id="IPR006102">
    <property type="entry name" value="Ig-like_GH2"/>
</dbReference>
<dbReference type="InterPro" id="IPR036156">
    <property type="entry name" value="Beta-gal/glucu_dom_sf"/>
</dbReference>
<gene>
    <name evidence="7" type="ORF">BleG1_0315</name>
</gene>
<comment type="similarity">
    <text evidence="1">Belongs to the glycosyl hydrolase 2 family.</text>
</comment>
<dbReference type="eggNOG" id="COG3250">
    <property type="taxonomic scope" value="Bacteria"/>
</dbReference>
<protein>
    <submittedName>
        <fullName evidence="7">Glycoside hydrolase family 2</fullName>
    </submittedName>
</protein>
<evidence type="ECO:0000259" key="4">
    <source>
        <dbReference type="Pfam" id="PF00703"/>
    </source>
</evidence>
<dbReference type="HOGENOM" id="CLU_415520_0_0_9"/>
<evidence type="ECO:0000313" key="7">
    <source>
        <dbReference type="EMBL" id="AIC92923.1"/>
    </source>
</evidence>
<name>A0A060LXB3_9BACI</name>
<dbReference type="OrthoDB" id="9762066at2"/>
<dbReference type="PANTHER" id="PTHR42732">
    <property type="entry name" value="BETA-GALACTOSIDASE"/>
    <property type="match status" value="1"/>
</dbReference>